<accession>A0A0E9VKD4</accession>
<sequence length="67" mass="7907">MVKRSMAGDSSTSILWLYTLQNIVMIKIRNLKCLIFLACQRSENRFKLTIFKSGSFHFSFYPFNVQH</sequence>
<reference evidence="1" key="2">
    <citation type="journal article" date="2015" name="Fish Shellfish Immunol.">
        <title>Early steps in the European eel (Anguilla anguilla)-Vibrio vulnificus interaction in the gills: Role of the RtxA13 toxin.</title>
        <authorList>
            <person name="Callol A."/>
            <person name="Pajuelo D."/>
            <person name="Ebbesson L."/>
            <person name="Teles M."/>
            <person name="MacKenzie S."/>
            <person name="Amaro C."/>
        </authorList>
    </citation>
    <scope>NUCLEOTIDE SEQUENCE</scope>
</reference>
<dbReference type="EMBL" id="GBXM01030722">
    <property type="protein sequence ID" value="JAH77855.1"/>
    <property type="molecule type" value="Transcribed_RNA"/>
</dbReference>
<protein>
    <submittedName>
        <fullName evidence="1">Uncharacterized protein</fullName>
    </submittedName>
</protein>
<dbReference type="AlphaFoldDB" id="A0A0E9VKD4"/>
<reference evidence="1" key="1">
    <citation type="submission" date="2014-11" db="EMBL/GenBank/DDBJ databases">
        <authorList>
            <person name="Amaro Gonzalez C."/>
        </authorList>
    </citation>
    <scope>NUCLEOTIDE SEQUENCE</scope>
</reference>
<evidence type="ECO:0000313" key="1">
    <source>
        <dbReference type="EMBL" id="JAH77855.1"/>
    </source>
</evidence>
<proteinExistence type="predicted"/>
<organism evidence="1">
    <name type="scientific">Anguilla anguilla</name>
    <name type="common">European freshwater eel</name>
    <name type="synonym">Muraena anguilla</name>
    <dbReference type="NCBI Taxonomy" id="7936"/>
    <lineage>
        <taxon>Eukaryota</taxon>
        <taxon>Metazoa</taxon>
        <taxon>Chordata</taxon>
        <taxon>Craniata</taxon>
        <taxon>Vertebrata</taxon>
        <taxon>Euteleostomi</taxon>
        <taxon>Actinopterygii</taxon>
        <taxon>Neopterygii</taxon>
        <taxon>Teleostei</taxon>
        <taxon>Anguilliformes</taxon>
        <taxon>Anguillidae</taxon>
        <taxon>Anguilla</taxon>
    </lineage>
</organism>
<name>A0A0E9VKD4_ANGAN</name>